<evidence type="ECO:0000313" key="2">
    <source>
        <dbReference type="Proteomes" id="UP000523007"/>
    </source>
</evidence>
<proteinExistence type="predicted"/>
<reference evidence="1 2" key="1">
    <citation type="submission" date="2020-08" db="EMBL/GenBank/DDBJ databases">
        <title>Sequencing the genomes of 1000 actinobacteria strains.</title>
        <authorList>
            <person name="Klenk H.-P."/>
        </authorList>
    </citation>
    <scope>NUCLEOTIDE SEQUENCE [LARGE SCALE GENOMIC DNA]</scope>
    <source>
        <strain evidence="1 2">DSM 102030</strain>
    </source>
</reference>
<comment type="caution">
    <text evidence="1">The sequence shown here is derived from an EMBL/GenBank/DDBJ whole genome shotgun (WGS) entry which is preliminary data.</text>
</comment>
<keyword evidence="2" id="KW-1185">Reference proteome</keyword>
<sequence>MGEKPLCGVHGAACPGTPHHAASRRARLRAEIDKIQRRRDGSAAEIFAAARDAVNLWSSTPCHPETAQERAYRQRAKDNWDDRDREVNQLRAAGFMSAEQPATRDELIPELLAPLPRRGW</sequence>
<dbReference type="AlphaFoldDB" id="A0A7W7RG86"/>
<accession>A0A7W7RG86</accession>
<evidence type="ECO:0000313" key="1">
    <source>
        <dbReference type="EMBL" id="MBB4931405.1"/>
    </source>
</evidence>
<dbReference type="EMBL" id="JACHJT010000001">
    <property type="protein sequence ID" value="MBB4931405.1"/>
    <property type="molecule type" value="Genomic_DNA"/>
</dbReference>
<dbReference type="Proteomes" id="UP000523007">
    <property type="component" value="Unassembled WGS sequence"/>
</dbReference>
<name>A0A7W7RG86_9ACTN</name>
<organism evidence="1 2">
    <name type="scientific">Lipingzhangella halophila</name>
    <dbReference type="NCBI Taxonomy" id="1783352"/>
    <lineage>
        <taxon>Bacteria</taxon>
        <taxon>Bacillati</taxon>
        <taxon>Actinomycetota</taxon>
        <taxon>Actinomycetes</taxon>
        <taxon>Streptosporangiales</taxon>
        <taxon>Nocardiopsidaceae</taxon>
        <taxon>Lipingzhangella</taxon>
    </lineage>
</organism>
<dbReference type="RefSeq" id="WP_184577517.1">
    <property type="nucleotide sequence ID" value="NZ_JACHJT010000001.1"/>
</dbReference>
<protein>
    <submittedName>
        <fullName evidence="1">Uncharacterized protein</fullName>
    </submittedName>
</protein>
<gene>
    <name evidence="1" type="ORF">F4561_002225</name>
</gene>